<dbReference type="Proteomes" id="UP000460561">
    <property type="component" value="Unassembled WGS sequence"/>
</dbReference>
<comment type="caution">
    <text evidence="2">The sequence shown here is derived from an EMBL/GenBank/DDBJ whole genome shotgun (WGS) entry which is preliminary data.</text>
</comment>
<organism evidence="2 3">
    <name type="scientific">Altericroceibacterium indicum</name>
    <dbReference type="NCBI Taxonomy" id="374177"/>
    <lineage>
        <taxon>Bacteria</taxon>
        <taxon>Pseudomonadati</taxon>
        <taxon>Pseudomonadota</taxon>
        <taxon>Alphaproteobacteria</taxon>
        <taxon>Sphingomonadales</taxon>
        <taxon>Erythrobacteraceae</taxon>
        <taxon>Altericroceibacterium</taxon>
    </lineage>
</organism>
<gene>
    <name evidence="2" type="ORF">GRI39_13565</name>
</gene>
<proteinExistence type="predicted"/>
<feature type="chain" id="PRO_5032792417" evidence="1">
    <location>
        <begin position="29"/>
        <end position="918"/>
    </location>
</feature>
<evidence type="ECO:0000313" key="3">
    <source>
        <dbReference type="Proteomes" id="UP000460561"/>
    </source>
</evidence>
<feature type="signal peptide" evidence="1">
    <location>
        <begin position="1"/>
        <end position="28"/>
    </location>
</feature>
<keyword evidence="3" id="KW-1185">Reference proteome</keyword>
<name>A0A845AES6_9SPHN</name>
<dbReference type="InterPro" id="IPR006311">
    <property type="entry name" value="TAT_signal"/>
</dbReference>
<keyword evidence="1" id="KW-0732">Signal</keyword>
<dbReference type="Pfam" id="PF18951">
    <property type="entry name" value="DUF5695"/>
    <property type="match status" value="1"/>
</dbReference>
<dbReference type="PROSITE" id="PS51318">
    <property type="entry name" value="TAT"/>
    <property type="match status" value="1"/>
</dbReference>
<evidence type="ECO:0000313" key="2">
    <source>
        <dbReference type="EMBL" id="MXP27056.1"/>
    </source>
</evidence>
<dbReference type="InterPro" id="IPR043750">
    <property type="entry name" value="DUF5695"/>
</dbReference>
<protein>
    <submittedName>
        <fullName evidence="2">Uncharacterized protein</fullName>
    </submittedName>
</protein>
<sequence length="918" mass="101227">MLPPLTRRKLLSASAMAAVAAGSGAAWAAPKAIPPRHITGALDQSGSPFLVGTDRGAITSLRYRGDSFDTDYIASGAGLGDVELVWRLAEGEWAICKTALAKPAAREVSPARDIRRYILPAGEEAALEVELSLKVEGDRLLWTIQLTNLAQQPVTIGDLALPLPMHTDFRAGQPAHAAVMKHSFVSGHGSHFFWMRSNSVGPYLVMLPDRNTSLEFWDHYDGSGEERPYRAYIHSTLAGADAARHGCNWRLPHSSLTLAPGATHSYGFHFSWCDDYQAVRDTFVAQGLVDVEVVPGMTLPSDMAALVALRSTDQVRAIEAEYPGETRIEPVSYEGDTQIFRVQFSRLGENRLALRQDNGRTTWLEFFATEPVETLIAKRGAFIAQHQHRDPAKWYRGLLAEYNMDNGALLGPDNYDRISGWRIYEVTCDDPGLSKPAFLASKNAEYPVAAEVAALDDYIEHFVWGGLQRTTAESYPYALYGIPDWKQNRESSDRGPKGQMHIWRPYDYPHIFLMYFGMYRIACDHAQVPTRLAAADYLERAGQTAVAMFEVPQEIIGWSAYGTGFYNELVIPDIIAALEAEGKSALAQRLRGHWEKKVRFFINDNPDLFGSEYPFDSTGFESTQALARYGLDHAGATLGVSIEKARGFADQQIAANLFCRGWLEPAYYTLGSDYRAQGSDTYLLSYMAQMGGWAVLDHALYDGPDNPHALLRLGAASSLSSWALMNSGTKESNFGYWYPGEANDGGAGGGFEAAPYGKTWLEQPHHRGSWYYSCEIDLGFCGGLRAASCILSDDPVFGRIAMAGDLSRQNGESHVIPRDGVRRRFHARLDSGALDMQLERDRFAREIPIRLSDDLSRVTITVESSNPDAHEAMLRIGGMAGTWALAGSETPARLKGQQSFVTLPIPAGGRAEFTLQLV</sequence>
<dbReference type="RefSeq" id="WP_160740273.1">
    <property type="nucleotide sequence ID" value="NZ_WTYQ01000006.1"/>
</dbReference>
<reference evidence="2 3" key="1">
    <citation type="submission" date="2019-12" db="EMBL/GenBank/DDBJ databases">
        <title>Genomic-based taxomic classification of the family Erythrobacteraceae.</title>
        <authorList>
            <person name="Xu L."/>
        </authorList>
    </citation>
    <scope>NUCLEOTIDE SEQUENCE [LARGE SCALE GENOMIC DNA]</scope>
    <source>
        <strain evidence="2 3">DSM 18604</strain>
    </source>
</reference>
<dbReference type="OrthoDB" id="9761789at2"/>
<dbReference type="AlphaFoldDB" id="A0A845AES6"/>
<dbReference type="EMBL" id="WTYQ01000006">
    <property type="protein sequence ID" value="MXP27056.1"/>
    <property type="molecule type" value="Genomic_DNA"/>
</dbReference>
<evidence type="ECO:0000256" key="1">
    <source>
        <dbReference type="SAM" id="SignalP"/>
    </source>
</evidence>
<accession>A0A845AES6</accession>